<dbReference type="InterPro" id="IPR006179">
    <property type="entry name" value="5_nucleotidase/apyrase"/>
</dbReference>
<keyword evidence="8" id="KW-1185">Reference proteome</keyword>
<dbReference type="GO" id="GO:0046872">
    <property type="term" value="F:metal ion binding"/>
    <property type="evidence" value="ECO:0007669"/>
    <property type="project" value="InterPro"/>
</dbReference>
<dbReference type="PANTHER" id="PTHR11575">
    <property type="entry name" value="5'-NUCLEOTIDASE-RELATED"/>
    <property type="match status" value="1"/>
</dbReference>
<dbReference type="GO" id="GO:0008768">
    <property type="term" value="F:UDP-sugar diphosphatase activity"/>
    <property type="evidence" value="ECO:0007669"/>
    <property type="project" value="TreeGrafter"/>
</dbReference>
<feature type="region of interest" description="Disordered" evidence="3">
    <location>
        <begin position="600"/>
        <end position="672"/>
    </location>
</feature>
<dbReference type="AlphaFoldDB" id="A0A7X6MAN1"/>
<feature type="domain" description="Calcineurin-like phosphoesterase" evidence="5">
    <location>
        <begin position="42"/>
        <end position="270"/>
    </location>
</feature>
<sequence length="712" mass="72062">MSRLVRASAALVLTGALVVPSVPAAGATVPMNPGDGADFTLTILHANDPESQLLSASGQEDFGGAARFTTLLDRLREAEGGGAAAGEDEAGERGVVTVNAGDMYLPGPEFAASREEGAPFYDALAAGHADYDAVSMGNHEFDFGPDVYADFLEQLGGDTTVVAANVDVSAEPRLAALADGGRIAPSTVVEASGHEVGVVGALYPPLDTITSPRDVVVEDLVAPVQAEVDRLTAEGVDKIVLLSHLQGIAYEERVARELTGVDVIVAGGGHEVMAGADDALVPGDEVTAHPETGEPLSYPLMATNPEGVEVPIVTAGSNHKYVGRLVVNFDGGDLVSVSDRSGPVRVSGVGEDAVEPHPEVESQVTAPVSEYVAGLAETEVATSEVDLNGVQNPGVRTQETNLGNLVADALLDTGVRNAQEYGVPAPRIGIQNGGGIRNASVVPAGPLTALDTYSIAPFANQVAVVPDLPRSQVKELLEQGVAAAPAASGAFMQVAGVNFAYDPERAAQVVDEEGTVTTPGERVRSAILHDGTVLVEDGEVVDGDPITIVTNDFSARGGDMYPFRGADFTVVGATYQAALEGLLTGTLEGRVTEAAYPEGGSGRIVVGERATVPDGDGGGTPTDPPTVEPTGEPTDPDGGPSPDPTDPPATDGPDDGSGKPGGNADGSLPRTGGALLGLVAAAVVAVAAGGAALYLGRRRRGAAGADFPGSGS</sequence>
<keyword evidence="4" id="KW-0812">Transmembrane</keyword>
<dbReference type="PROSITE" id="PS00786">
    <property type="entry name" value="5_NUCLEOTIDASE_2"/>
    <property type="match status" value="1"/>
</dbReference>
<comment type="caution">
    <text evidence="7">The sequence shown here is derived from an EMBL/GenBank/DDBJ whole genome shotgun (WGS) entry which is preliminary data.</text>
</comment>
<keyword evidence="4" id="KW-1133">Transmembrane helix</keyword>
<evidence type="ECO:0000256" key="4">
    <source>
        <dbReference type="SAM" id="Phobius"/>
    </source>
</evidence>
<evidence type="ECO:0000259" key="6">
    <source>
        <dbReference type="Pfam" id="PF02872"/>
    </source>
</evidence>
<dbReference type="InterPro" id="IPR029052">
    <property type="entry name" value="Metallo-depent_PP-like"/>
</dbReference>
<dbReference type="SUPFAM" id="SSF56300">
    <property type="entry name" value="Metallo-dependent phosphatases"/>
    <property type="match status" value="1"/>
</dbReference>
<keyword evidence="4" id="KW-0472">Membrane</keyword>
<feature type="domain" description="5'-Nucleotidase C-terminal" evidence="6">
    <location>
        <begin position="380"/>
        <end position="562"/>
    </location>
</feature>
<dbReference type="GO" id="GO:0030288">
    <property type="term" value="C:outer membrane-bounded periplasmic space"/>
    <property type="evidence" value="ECO:0007669"/>
    <property type="project" value="TreeGrafter"/>
</dbReference>
<keyword evidence="2" id="KW-0378">Hydrolase</keyword>
<dbReference type="Pfam" id="PF02872">
    <property type="entry name" value="5_nucleotid_C"/>
    <property type="match status" value="1"/>
</dbReference>
<feature type="transmembrane region" description="Helical" evidence="4">
    <location>
        <begin position="674"/>
        <end position="695"/>
    </location>
</feature>
<gene>
    <name evidence="7" type="ORF">HGB44_06975</name>
</gene>
<evidence type="ECO:0000313" key="8">
    <source>
        <dbReference type="Proteomes" id="UP000553209"/>
    </source>
</evidence>
<keyword evidence="1 2" id="KW-0732">Signal</keyword>
<dbReference type="PANTHER" id="PTHR11575:SF24">
    <property type="entry name" value="5'-NUCLEOTIDASE"/>
    <property type="match status" value="1"/>
</dbReference>
<evidence type="ECO:0000256" key="3">
    <source>
        <dbReference type="SAM" id="MobiDB-lite"/>
    </source>
</evidence>
<dbReference type="GO" id="GO:0000166">
    <property type="term" value="F:nucleotide binding"/>
    <property type="evidence" value="ECO:0007669"/>
    <property type="project" value="UniProtKB-KW"/>
</dbReference>
<evidence type="ECO:0000313" key="7">
    <source>
        <dbReference type="EMBL" id="NKY97415.1"/>
    </source>
</evidence>
<dbReference type="Pfam" id="PF00149">
    <property type="entry name" value="Metallophos"/>
    <property type="match status" value="1"/>
</dbReference>
<dbReference type="Gene3D" id="3.60.21.10">
    <property type="match status" value="1"/>
</dbReference>
<dbReference type="InterPro" id="IPR004843">
    <property type="entry name" value="Calcineurin-like_PHP"/>
</dbReference>
<dbReference type="PRINTS" id="PR01607">
    <property type="entry name" value="APYRASEFAMLY"/>
</dbReference>
<feature type="chain" id="PRO_5039750761" evidence="2">
    <location>
        <begin position="25"/>
        <end position="712"/>
    </location>
</feature>
<accession>A0A7X6MAN1</accession>
<dbReference type="GO" id="GO:0009166">
    <property type="term" value="P:nucleotide catabolic process"/>
    <property type="evidence" value="ECO:0007669"/>
    <property type="project" value="InterPro"/>
</dbReference>
<comment type="similarity">
    <text evidence="2">Belongs to the 5'-nucleotidase family.</text>
</comment>
<dbReference type="Gene3D" id="3.90.780.10">
    <property type="entry name" value="5'-Nucleotidase, C-terminal domain"/>
    <property type="match status" value="1"/>
</dbReference>
<dbReference type="InterPro" id="IPR036907">
    <property type="entry name" value="5'-Nucleotdase_C_sf"/>
</dbReference>
<dbReference type="EMBL" id="JAAXPG010000005">
    <property type="protein sequence ID" value="NKY97415.1"/>
    <property type="molecule type" value="Genomic_DNA"/>
</dbReference>
<proteinExistence type="inferred from homology"/>
<organism evidence="7 8">
    <name type="scientific">Nocardiopsis alborubida</name>
    <dbReference type="NCBI Taxonomy" id="146802"/>
    <lineage>
        <taxon>Bacteria</taxon>
        <taxon>Bacillati</taxon>
        <taxon>Actinomycetota</taxon>
        <taxon>Actinomycetes</taxon>
        <taxon>Streptosporangiales</taxon>
        <taxon>Nocardiopsidaceae</taxon>
        <taxon>Nocardiopsis</taxon>
    </lineage>
</organism>
<dbReference type="RefSeq" id="WP_061082753.1">
    <property type="nucleotide sequence ID" value="NZ_JAAXPG010000005.1"/>
</dbReference>
<dbReference type="InterPro" id="IPR008334">
    <property type="entry name" value="5'-Nucleotdase_C"/>
</dbReference>
<dbReference type="GO" id="GO:0008253">
    <property type="term" value="F:5'-nucleotidase activity"/>
    <property type="evidence" value="ECO:0007669"/>
    <property type="project" value="TreeGrafter"/>
</dbReference>
<dbReference type="SUPFAM" id="SSF55816">
    <property type="entry name" value="5'-nucleotidase (syn. UDP-sugar hydrolase), C-terminal domain"/>
    <property type="match status" value="1"/>
</dbReference>
<evidence type="ECO:0000259" key="5">
    <source>
        <dbReference type="Pfam" id="PF00149"/>
    </source>
</evidence>
<evidence type="ECO:0000256" key="1">
    <source>
        <dbReference type="ARBA" id="ARBA00022729"/>
    </source>
</evidence>
<dbReference type="InterPro" id="IPR006146">
    <property type="entry name" value="5'-Nucleotdase_CS"/>
</dbReference>
<feature type="compositionally biased region" description="Low complexity" evidence="3">
    <location>
        <begin position="628"/>
        <end position="638"/>
    </location>
</feature>
<dbReference type="Proteomes" id="UP000553209">
    <property type="component" value="Unassembled WGS sequence"/>
</dbReference>
<keyword evidence="2" id="KW-0547">Nucleotide-binding</keyword>
<evidence type="ECO:0000256" key="2">
    <source>
        <dbReference type="RuleBase" id="RU362119"/>
    </source>
</evidence>
<name>A0A7X6MAN1_9ACTN</name>
<feature type="signal peptide" evidence="2">
    <location>
        <begin position="1"/>
        <end position="24"/>
    </location>
</feature>
<protein>
    <submittedName>
        <fullName evidence="7">Bifunctional metallophosphatase/5'-nucleotidase</fullName>
    </submittedName>
</protein>
<reference evidence="7 8" key="1">
    <citation type="submission" date="2020-04" db="EMBL/GenBank/DDBJ databases">
        <title>MicrobeNet Type strains.</title>
        <authorList>
            <person name="Nicholson A.C."/>
        </authorList>
    </citation>
    <scope>NUCLEOTIDE SEQUENCE [LARGE SCALE GENOMIC DNA]</scope>
    <source>
        <strain evidence="7 8">ATCC 23612</strain>
    </source>
</reference>